<name>A0A836G578_9HYME</name>
<evidence type="ECO:0000256" key="10">
    <source>
        <dbReference type="ARBA" id="ARBA00022884"/>
    </source>
</evidence>
<evidence type="ECO:0000256" key="17">
    <source>
        <dbReference type="RuleBase" id="RU361179"/>
    </source>
</evidence>
<feature type="domain" description="CAP-Gly" evidence="18">
    <location>
        <begin position="208"/>
        <end position="252"/>
    </location>
</feature>
<dbReference type="InterPro" id="IPR000938">
    <property type="entry name" value="CAP-Gly_domain"/>
</dbReference>
<dbReference type="InterPro" id="IPR032675">
    <property type="entry name" value="LRR_dom_sf"/>
</dbReference>
<evidence type="ECO:0000256" key="12">
    <source>
        <dbReference type="ARBA" id="ARBA00023242"/>
    </source>
</evidence>
<dbReference type="Gene3D" id="3.40.50.150">
    <property type="entry name" value="Vaccinia Virus protein VP39"/>
    <property type="match status" value="1"/>
</dbReference>
<evidence type="ECO:0000259" key="19">
    <source>
        <dbReference type="PROSITE" id="PS51819"/>
    </source>
</evidence>
<feature type="non-terminal residue" evidence="20">
    <location>
        <position position="1"/>
    </location>
</feature>
<dbReference type="GO" id="GO:0004462">
    <property type="term" value="F:lactoylglutathione lyase activity"/>
    <property type="evidence" value="ECO:0007669"/>
    <property type="project" value="UniProtKB-UniRule"/>
</dbReference>
<reference evidence="20" key="1">
    <citation type="submission" date="2020-03" db="EMBL/GenBank/DDBJ databases">
        <title>Relaxed selection underlies rapid genomic changes in the transitions from sociality to social parasitism in ants.</title>
        <authorList>
            <person name="Bi X."/>
        </authorList>
    </citation>
    <scope>NUCLEOTIDE SEQUENCE</scope>
    <source>
        <strain evidence="20">BGI-DK2014a</strain>
        <tissue evidence="20">Whole body</tissue>
    </source>
</reference>
<dbReference type="HAMAP" id="MF_00351">
    <property type="entry name" value="RNA_methyltransf_FlpA"/>
    <property type="match status" value="1"/>
</dbReference>
<evidence type="ECO:0000256" key="3">
    <source>
        <dbReference type="ARBA" id="ARBA00010363"/>
    </source>
</evidence>
<dbReference type="GO" id="GO:0015030">
    <property type="term" value="C:Cajal body"/>
    <property type="evidence" value="ECO:0007669"/>
    <property type="project" value="TreeGrafter"/>
</dbReference>
<evidence type="ECO:0000256" key="6">
    <source>
        <dbReference type="ARBA" id="ARBA00022603"/>
    </source>
</evidence>
<dbReference type="SMART" id="SM01206">
    <property type="entry name" value="Fibrillarin"/>
    <property type="match status" value="1"/>
</dbReference>
<dbReference type="GO" id="GO:0000494">
    <property type="term" value="P:box C/D sno(s)RNA 3'-end processing"/>
    <property type="evidence" value="ECO:0007669"/>
    <property type="project" value="TreeGrafter"/>
</dbReference>
<evidence type="ECO:0000256" key="14">
    <source>
        <dbReference type="ARBA" id="ARBA00047568"/>
    </source>
</evidence>
<evidence type="ECO:0000256" key="8">
    <source>
        <dbReference type="ARBA" id="ARBA00022691"/>
    </source>
</evidence>
<keyword evidence="10" id="KW-0694">RNA-binding</keyword>
<dbReference type="InterPro" id="IPR000692">
    <property type="entry name" value="Fibrillarin"/>
</dbReference>
<dbReference type="Gene3D" id="3.80.10.10">
    <property type="entry name" value="Ribonuclease Inhibitor"/>
    <property type="match status" value="3"/>
</dbReference>
<dbReference type="UniPathway" id="UPA00619">
    <property type="reaction ID" value="UER00675"/>
</dbReference>
<dbReference type="Gene3D" id="3.10.180.10">
    <property type="entry name" value="2,3-Dihydroxybiphenyl 1,2-Dioxygenase, domain 1"/>
    <property type="match status" value="1"/>
</dbReference>
<dbReference type="PRINTS" id="PR00052">
    <property type="entry name" value="FIBRILLARIN"/>
</dbReference>
<keyword evidence="13" id="KW-0687">Ribonucleoprotein</keyword>
<comment type="pathway">
    <text evidence="2 17">Secondary metabolite metabolism; methylglyoxal degradation; (R)-lactate from methylglyoxal: step 1/2.</text>
</comment>
<dbReference type="InterPro" id="IPR001611">
    <property type="entry name" value="Leu-rich_rpt"/>
</dbReference>
<evidence type="ECO:0000256" key="15">
    <source>
        <dbReference type="PIRSR" id="PIRSR604361-1"/>
    </source>
</evidence>
<dbReference type="SUPFAM" id="SSF52058">
    <property type="entry name" value="L domain-like"/>
    <property type="match status" value="1"/>
</dbReference>
<dbReference type="Pfam" id="PF01302">
    <property type="entry name" value="CAP_GLY"/>
    <property type="match status" value="1"/>
</dbReference>
<dbReference type="PROSITE" id="PS50245">
    <property type="entry name" value="CAP_GLY_2"/>
    <property type="match status" value="1"/>
</dbReference>
<evidence type="ECO:0000256" key="5">
    <source>
        <dbReference type="ARBA" id="ARBA00022552"/>
    </source>
</evidence>
<dbReference type="InterPro" id="IPR018146">
    <property type="entry name" value="Glyoxalase_1_CS"/>
</dbReference>
<evidence type="ECO:0000256" key="11">
    <source>
        <dbReference type="ARBA" id="ARBA00023239"/>
    </source>
</evidence>
<dbReference type="SUPFAM" id="SSF74924">
    <property type="entry name" value="Cap-Gly domain"/>
    <property type="match status" value="1"/>
</dbReference>
<dbReference type="PANTHER" id="PTHR10335">
    <property type="entry name" value="RRNA 2-O-METHYLTRANSFERASE FIBRILLARIN"/>
    <property type="match status" value="1"/>
</dbReference>
<dbReference type="SUPFAM" id="SSF53335">
    <property type="entry name" value="S-adenosyl-L-methionine-dependent methyltransferases"/>
    <property type="match status" value="1"/>
</dbReference>
<dbReference type="SUPFAM" id="SSF54593">
    <property type="entry name" value="Glyoxalase/Bleomycin resistance protein/Dihydroxybiphenyl dioxygenase"/>
    <property type="match status" value="1"/>
</dbReference>
<keyword evidence="11 17" id="KW-0456">Lyase</keyword>
<dbReference type="NCBIfam" id="NF003276">
    <property type="entry name" value="PRK04266.1-2"/>
    <property type="match status" value="1"/>
</dbReference>
<dbReference type="Gene3D" id="2.30.30.190">
    <property type="entry name" value="CAP Gly-rich-like domain"/>
    <property type="match status" value="1"/>
</dbReference>
<accession>A0A836G578</accession>
<dbReference type="GO" id="GO:0032040">
    <property type="term" value="C:small-subunit processome"/>
    <property type="evidence" value="ECO:0007669"/>
    <property type="project" value="TreeGrafter"/>
</dbReference>
<dbReference type="AlphaFoldDB" id="A0A836G578"/>
<evidence type="ECO:0000256" key="1">
    <source>
        <dbReference type="ARBA" id="ARBA00004604"/>
    </source>
</evidence>
<dbReference type="InterPro" id="IPR036859">
    <property type="entry name" value="CAP-Gly_dom_sf"/>
</dbReference>
<comment type="subcellular location">
    <subcellularLocation>
        <location evidence="1">Nucleus</location>
        <location evidence="1">Nucleolus</location>
    </subcellularLocation>
</comment>
<dbReference type="PROSITE" id="PS51450">
    <property type="entry name" value="LRR"/>
    <property type="match status" value="1"/>
</dbReference>
<comment type="similarity">
    <text evidence="3 17">Belongs to the glyoxalase I family.</text>
</comment>
<comment type="function">
    <text evidence="17">Catalyzes the conversion of hemimercaptal, formed from methylglyoxal and glutathione, to S-lactoylglutathione.</text>
</comment>
<keyword evidence="12" id="KW-0539">Nucleus</keyword>
<evidence type="ECO:0000256" key="4">
    <source>
        <dbReference type="ARBA" id="ARBA00010632"/>
    </source>
</evidence>
<dbReference type="InterPro" id="IPR029063">
    <property type="entry name" value="SAM-dependent_MTases_sf"/>
</dbReference>
<feature type="binding site" evidence="16">
    <location>
        <position position="30"/>
    </location>
    <ligand>
        <name>Zn(2+)</name>
        <dbReference type="ChEBI" id="CHEBI:29105"/>
        <note>ligand shared between dimeric partners</note>
    </ligand>
</feature>
<dbReference type="FunFam" id="3.40.50.150:FF:000001">
    <property type="entry name" value="Fibrillarin like 1"/>
    <property type="match status" value="1"/>
</dbReference>
<gene>
    <name evidence="20" type="primary">Fib</name>
    <name evidence="20" type="ORF">G6Z76_0004533</name>
</gene>
<keyword evidence="8" id="KW-0949">S-adenosyl-L-methionine</keyword>
<evidence type="ECO:0000256" key="2">
    <source>
        <dbReference type="ARBA" id="ARBA00005008"/>
    </source>
</evidence>
<dbReference type="GO" id="GO:0031428">
    <property type="term" value="C:box C/D methylation guide snoRNP complex"/>
    <property type="evidence" value="ECO:0007669"/>
    <property type="project" value="TreeGrafter"/>
</dbReference>
<dbReference type="GO" id="GO:0008649">
    <property type="term" value="F:rRNA methyltransferase activity"/>
    <property type="evidence" value="ECO:0007669"/>
    <property type="project" value="TreeGrafter"/>
</dbReference>
<dbReference type="CDD" id="cd07233">
    <property type="entry name" value="GlxI_Zn"/>
    <property type="match status" value="1"/>
</dbReference>
<keyword evidence="7 20" id="KW-0808">Transferase</keyword>
<sequence length="878" mass="99723">MGEPLGLSSSEVRKLCKTPDPSTNGYIMQQTMFRIKDPRITLPFYTEVLGMTLLQKLDFPEMQFSLYFLGYEDQNEIPLDRRESIEWTFRRKAVIELTHNWGSETDPDVKYYNGNIDPKGFGHIGIAVPDVNKACQRFEMYGVEFVKKPNDGKMKGIAFIKDPDGYWIEILHGANIANYMLGMVEDRKYEIPSRIECDGYRGTLKYVGPVGNTKGEWLGIDWDDSTRGKHNGTYEGVEYFQARHSTSGSFIRPGKAKFGISCPQAIKMRYGLIDDELAGIDRDEVSTLRKEMNAPFLELVGFSKVNKKQSKFDQLKIVWLREQCVSNAGEPQELEELCPNLEELDLSRNLINSWKIVANICSQLRSLMRLNVSENHLPIEDMTALKDSFSTVKHLTIARMNYNWFDIRQCISMFPLIEELSVSFNIVMTIDDMTCANTNLMKIVTLILEGNLISSWDEILKLGSLPCLEYLNLNLNKIDRIRFSSTSTDKTASFPILRQLHISENLISEWQSISELDKLSNLEDLKFRGNPILENETVETARQLVIARIAKLKILNGTEILHDERRGAEYDYLKLYLPLWLETESNLEKRTSFINEHPQYPILVDKYGIADIPSAKPKVEMISNVIIVEFVCPDDPHQPRGIKRKLLKDMEVQKMIGLAQRLFKTGGKIPALSFIPRNSDKPGDKSEKIEYRVWNPFRSKLSAAILGGVDKIYMSRGSKILYLGAASGTTVSHVADIVGPEGTVFAVEFSHRTGRDLIDVAKRRSNIIPIVEDARHPHKYRMLVGMVDTIFSDVAQPDQARIVSLNAQNFLKNGGHFVISIKASCIDSLAQPETVFAAEVKKLSADNLKPQEQITLEPYERDHAVVVGVYRPPPKKAT</sequence>
<dbReference type="SMART" id="SM01052">
    <property type="entry name" value="CAP_GLY"/>
    <property type="match status" value="1"/>
</dbReference>
<dbReference type="GO" id="GO:0003723">
    <property type="term" value="F:RNA binding"/>
    <property type="evidence" value="ECO:0007669"/>
    <property type="project" value="UniProtKB-KW"/>
</dbReference>
<dbReference type="Gene3D" id="3.10.20.90">
    <property type="entry name" value="Phosphatidylinositol 3-kinase Catalytic Subunit, Chain A, domain 1"/>
    <property type="match status" value="1"/>
</dbReference>
<dbReference type="Proteomes" id="UP000669903">
    <property type="component" value="Unassembled WGS sequence"/>
</dbReference>
<feature type="non-terminal residue" evidence="20">
    <location>
        <position position="878"/>
    </location>
</feature>
<keyword evidence="16 17" id="KW-0862">Zinc</keyword>
<organism evidence="20 21">
    <name type="scientific">Acromyrmex charruanus</name>
    <dbReference type="NCBI Taxonomy" id="2715315"/>
    <lineage>
        <taxon>Eukaryota</taxon>
        <taxon>Metazoa</taxon>
        <taxon>Ecdysozoa</taxon>
        <taxon>Arthropoda</taxon>
        <taxon>Hexapoda</taxon>
        <taxon>Insecta</taxon>
        <taxon>Pterygota</taxon>
        <taxon>Neoptera</taxon>
        <taxon>Endopterygota</taxon>
        <taxon>Hymenoptera</taxon>
        <taxon>Apocrita</taxon>
        <taxon>Aculeata</taxon>
        <taxon>Formicoidea</taxon>
        <taxon>Formicidae</taxon>
        <taxon>Myrmicinae</taxon>
        <taxon>Acromyrmex</taxon>
    </lineage>
</organism>
<dbReference type="EMBL" id="JAANIC010005483">
    <property type="protein sequence ID" value="KAG5331560.1"/>
    <property type="molecule type" value="Genomic_DNA"/>
</dbReference>
<dbReference type="PROSITE" id="PS00934">
    <property type="entry name" value="GLYOXALASE_I_1"/>
    <property type="match status" value="1"/>
</dbReference>
<protein>
    <recommendedName>
        <fullName evidence="17">Lactoylglutathione lyase</fullName>
        <ecNumber evidence="17">4.4.1.5</ecNumber>
    </recommendedName>
    <alternativeName>
        <fullName evidence="17">Glyoxalase I</fullName>
    </alternativeName>
</protein>
<dbReference type="InterPro" id="IPR004360">
    <property type="entry name" value="Glyas_Fos-R_dOase_dom"/>
</dbReference>
<evidence type="ECO:0000256" key="9">
    <source>
        <dbReference type="ARBA" id="ARBA00022723"/>
    </source>
</evidence>
<dbReference type="CDD" id="cd02440">
    <property type="entry name" value="AdoMet_MTases"/>
    <property type="match status" value="1"/>
</dbReference>
<dbReference type="EC" id="4.4.1.5" evidence="17"/>
<comment type="similarity">
    <text evidence="4">Belongs to the methyltransferase superfamily. Fibrillarin family.</text>
</comment>
<feature type="binding site" evidence="16">
    <location>
        <position position="96"/>
    </location>
    <ligand>
        <name>Zn(2+)</name>
        <dbReference type="ChEBI" id="CHEBI:29105"/>
        <note>ligand shared between dimeric partners</note>
    </ligand>
</feature>
<evidence type="ECO:0000256" key="13">
    <source>
        <dbReference type="ARBA" id="ARBA00023274"/>
    </source>
</evidence>
<evidence type="ECO:0000313" key="20">
    <source>
        <dbReference type="EMBL" id="KAG5331560.1"/>
    </source>
</evidence>
<keyword evidence="21" id="KW-1185">Reference proteome</keyword>
<keyword evidence="6 20" id="KW-0489">Methyltransferase</keyword>
<feature type="active site" description="Proton donor/acceptor" evidence="15">
    <location>
        <position position="169"/>
    </location>
</feature>
<dbReference type="InterPro" id="IPR004361">
    <property type="entry name" value="Glyoxalase_1"/>
</dbReference>
<evidence type="ECO:0000256" key="16">
    <source>
        <dbReference type="PIRSR" id="PIRSR604361-3"/>
    </source>
</evidence>
<evidence type="ECO:0000313" key="21">
    <source>
        <dbReference type="Proteomes" id="UP000669903"/>
    </source>
</evidence>
<dbReference type="PROSITE" id="PS51819">
    <property type="entry name" value="VOC"/>
    <property type="match status" value="1"/>
</dbReference>
<dbReference type="Pfam" id="PF00903">
    <property type="entry name" value="Glyoxalase"/>
    <property type="match status" value="1"/>
</dbReference>
<comment type="catalytic activity">
    <reaction evidence="14">
        <text>L-glutaminyl-[histone H2A] + S-adenosyl-L-methionine = N(5)-methyl-L-glutaminyl-[histone H2A] + S-adenosyl-L-homocysteine + H(+)</text>
        <dbReference type="Rhea" id="RHEA:50904"/>
        <dbReference type="Rhea" id="RHEA-COMP:12837"/>
        <dbReference type="Rhea" id="RHEA-COMP:12839"/>
        <dbReference type="ChEBI" id="CHEBI:15378"/>
        <dbReference type="ChEBI" id="CHEBI:30011"/>
        <dbReference type="ChEBI" id="CHEBI:57856"/>
        <dbReference type="ChEBI" id="CHEBI:59789"/>
        <dbReference type="ChEBI" id="CHEBI:61891"/>
    </reaction>
</comment>
<feature type="binding site" evidence="16">
    <location>
        <position position="169"/>
    </location>
    <ligand>
        <name>Zn(2+)</name>
        <dbReference type="ChEBI" id="CHEBI:29105"/>
        <note>ligand shared between dimeric partners</note>
    </ligand>
</feature>
<evidence type="ECO:0000259" key="18">
    <source>
        <dbReference type="PROSITE" id="PS50245"/>
    </source>
</evidence>
<evidence type="ECO:0000256" key="7">
    <source>
        <dbReference type="ARBA" id="ARBA00022679"/>
    </source>
</evidence>
<comment type="cofactor">
    <cofactor evidence="16">
        <name>Zn(2+)</name>
        <dbReference type="ChEBI" id="CHEBI:29105"/>
    </cofactor>
    <text evidence="16">Binds 1 zinc ion per subunit. In the homodimer, two zinc ions are bound between subunits.</text>
</comment>
<dbReference type="InterPro" id="IPR037523">
    <property type="entry name" value="VOC_core"/>
</dbReference>
<comment type="catalytic activity">
    <reaction evidence="17">
        <text>(R)-S-lactoylglutathione = methylglyoxal + glutathione</text>
        <dbReference type="Rhea" id="RHEA:19069"/>
        <dbReference type="ChEBI" id="CHEBI:17158"/>
        <dbReference type="ChEBI" id="CHEBI:57474"/>
        <dbReference type="ChEBI" id="CHEBI:57925"/>
        <dbReference type="EC" id="4.4.1.5"/>
    </reaction>
</comment>
<proteinExistence type="inferred from homology"/>
<feature type="domain" description="VOC" evidence="19">
    <location>
        <begin position="27"/>
        <end position="173"/>
    </location>
</feature>
<comment type="caution">
    <text evidence="20">The sequence shown here is derived from an EMBL/GenBank/DDBJ whole genome shotgun (WGS) entry which is preliminary data.</text>
</comment>
<feature type="binding site" evidence="16">
    <location>
        <position position="123"/>
    </location>
    <ligand>
        <name>Zn(2+)</name>
        <dbReference type="ChEBI" id="CHEBI:29105"/>
        <note>ligand shared between dimeric partners</note>
    </ligand>
</feature>
<keyword evidence="5" id="KW-0698">rRNA processing</keyword>
<dbReference type="PANTHER" id="PTHR10335:SF17">
    <property type="entry name" value="FIBRILLARIN"/>
    <property type="match status" value="1"/>
</dbReference>
<dbReference type="Pfam" id="PF01269">
    <property type="entry name" value="Fibrillarin"/>
    <property type="match status" value="1"/>
</dbReference>
<dbReference type="PROSITE" id="PS00845">
    <property type="entry name" value="CAP_GLY_1"/>
    <property type="match status" value="1"/>
</dbReference>
<dbReference type="GO" id="GO:1990259">
    <property type="term" value="F:histone H2AQ104 methyltransferase activity"/>
    <property type="evidence" value="ECO:0007669"/>
    <property type="project" value="TreeGrafter"/>
</dbReference>
<dbReference type="NCBIfam" id="TIGR00068">
    <property type="entry name" value="glyox_I"/>
    <property type="match status" value="1"/>
</dbReference>
<dbReference type="InterPro" id="IPR029068">
    <property type="entry name" value="Glyas_Bleomycin-R_OHBP_Dase"/>
</dbReference>
<dbReference type="PROSITE" id="PS00935">
    <property type="entry name" value="GLYOXALASE_I_2"/>
    <property type="match status" value="1"/>
</dbReference>
<keyword evidence="9 16" id="KW-0479">Metal-binding</keyword>
<dbReference type="GO" id="GO:0046872">
    <property type="term" value="F:metal ion binding"/>
    <property type="evidence" value="ECO:0007669"/>
    <property type="project" value="UniProtKB-UniRule"/>
</dbReference>